<gene>
    <name evidence="1" type="ORF">HU200_035352</name>
</gene>
<accession>A0A835EPD0</accession>
<dbReference type="AlphaFoldDB" id="A0A835EPD0"/>
<comment type="caution">
    <text evidence="1">The sequence shown here is derived from an EMBL/GenBank/DDBJ whole genome shotgun (WGS) entry which is preliminary data.</text>
</comment>
<dbReference type="OrthoDB" id="681845at2759"/>
<name>A0A835EPD0_9POAL</name>
<evidence type="ECO:0000313" key="1">
    <source>
        <dbReference type="EMBL" id="KAF8697860.1"/>
    </source>
</evidence>
<proteinExistence type="predicted"/>
<dbReference type="Proteomes" id="UP000636709">
    <property type="component" value="Unassembled WGS sequence"/>
</dbReference>
<dbReference type="EMBL" id="JACEFO010001866">
    <property type="protein sequence ID" value="KAF8697860.1"/>
    <property type="molecule type" value="Genomic_DNA"/>
</dbReference>
<protein>
    <recommendedName>
        <fullName evidence="3">Reverse transcriptase zinc-binding domain-containing protein</fullName>
    </recommendedName>
</protein>
<evidence type="ECO:0000313" key="2">
    <source>
        <dbReference type="Proteomes" id="UP000636709"/>
    </source>
</evidence>
<sequence length="128" mass="15044">MHLDYYNYVFCVENTQETIMHLFFECRFRIFLGIQWSLNLQKLDMVISAQQTFGSAIFREIIIVAAWFIWTHRNITTFARVSLSFAKWRHMFFIEMNVVTLRACLDGGEVGKNTVATVLGNVFCEIEE</sequence>
<evidence type="ECO:0008006" key="3">
    <source>
        <dbReference type="Google" id="ProtNLM"/>
    </source>
</evidence>
<organism evidence="1 2">
    <name type="scientific">Digitaria exilis</name>
    <dbReference type="NCBI Taxonomy" id="1010633"/>
    <lineage>
        <taxon>Eukaryota</taxon>
        <taxon>Viridiplantae</taxon>
        <taxon>Streptophyta</taxon>
        <taxon>Embryophyta</taxon>
        <taxon>Tracheophyta</taxon>
        <taxon>Spermatophyta</taxon>
        <taxon>Magnoliopsida</taxon>
        <taxon>Liliopsida</taxon>
        <taxon>Poales</taxon>
        <taxon>Poaceae</taxon>
        <taxon>PACMAD clade</taxon>
        <taxon>Panicoideae</taxon>
        <taxon>Panicodae</taxon>
        <taxon>Paniceae</taxon>
        <taxon>Anthephorinae</taxon>
        <taxon>Digitaria</taxon>
    </lineage>
</organism>
<reference evidence="1" key="1">
    <citation type="submission" date="2020-07" db="EMBL/GenBank/DDBJ databases">
        <title>Genome sequence and genetic diversity analysis of an under-domesticated orphan crop, white fonio (Digitaria exilis).</title>
        <authorList>
            <person name="Bennetzen J.L."/>
            <person name="Chen S."/>
            <person name="Ma X."/>
            <person name="Wang X."/>
            <person name="Yssel A.E.J."/>
            <person name="Chaluvadi S.R."/>
            <person name="Johnson M."/>
            <person name="Gangashetty P."/>
            <person name="Hamidou F."/>
            <person name="Sanogo M.D."/>
            <person name="Zwaenepoel A."/>
            <person name="Wallace J."/>
            <person name="Van De Peer Y."/>
            <person name="Van Deynze A."/>
        </authorList>
    </citation>
    <scope>NUCLEOTIDE SEQUENCE</scope>
    <source>
        <tissue evidence="1">Leaves</tissue>
    </source>
</reference>
<keyword evidence="2" id="KW-1185">Reference proteome</keyword>